<sequence>MMPLTAVYRRTAARSSSLFANSQRRFSNFGLNQTVRNPTKISAKVHNNSFYTNFQHRIGFNSISISHTRPSSISLRHSYRRFPSTSMASTSSSSNNPISDTMASLSVSDPSAEDEGKRVYQPRYIDVGINLTDKMFQGVYNGRKSHDSDLENVIQRAQAVGCKMLMVTGSDYQNSQDAVNMAKAYPGLIFATVGVHPCSASALINSAGGVENLPSALKPVEELALQGKTQGTVTAFGELGLDYDRFHYSDKESQLVVFEQQLEIAKRVDLPLFLHSRAAEEDFNRLLFAAKLPRKGLVHSFTGTVEEMKILVGEGYDIGINGCSLKTEENLAVVKELPLERLQIETDGPWCEIRGTHASAKYLRTMPAYLTDIVPGDVKKDRFKVGMRVKGRNEPCAIAGVAWVISQVKGCSFKEVCEKSWENSMKMFRFDEAAILQEEFKESNPDSKAVEAEEQG</sequence>
<name>A0AAV9WTF3_9PEZI</name>
<protein>
    <submittedName>
        <fullName evidence="6">Uncharacterized protein</fullName>
    </submittedName>
</protein>
<organism evidence="6 7">
    <name type="scientific">Orbilia ellipsospora</name>
    <dbReference type="NCBI Taxonomy" id="2528407"/>
    <lineage>
        <taxon>Eukaryota</taxon>
        <taxon>Fungi</taxon>
        <taxon>Dikarya</taxon>
        <taxon>Ascomycota</taxon>
        <taxon>Pezizomycotina</taxon>
        <taxon>Orbiliomycetes</taxon>
        <taxon>Orbiliales</taxon>
        <taxon>Orbiliaceae</taxon>
        <taxon>Orbilia</taxon>
    </lineage>
</organism>
<dbReference type="AlphaFoldDB" id="A0AAV9WTF3"/>
<dbReference type="GO" id="GO:0005829">
    <property type="term" value="C:cytosol"/>
    <property type="evidence" value="ECO:0007669"/>
    <property type="project" value="TreeGrafter"/>
</dbReference>
<dbReference type="SUPFAM" id="SSF51556">
    <property type="entry name" value="Metallo-dependent hydrolases"/>
    <property type="match status" value="1"/>
</dbReference>
<dbReference type="EMBL" id="JAVHJO010000018">
    <property type="protein sequence ID" value="KAK6524269.1"/>
    <property type="molecule type" value="Genomic_DNA"/>
</dbReference>
<dbReference type="GO" id="GO:0008296">
    <property type="term" value="F:3'-5'-DNA exonuclease activity"/>
    <property type="evidence" value="ECO:0007669"/>
    <property type="project" value="TreeGrafter"/>
</dbReference>
<keyword evidence="2" id="KW-0540">Nuclease</keyword>
<reference evidence="6 7" key="1">
    <citation type="submission" date="2019-10" db="EMBL/GenBank/DDBJ databases">
        <authorList>
            <person name="Palmer J.M."/>
        </authorList>
    </citation>
    <scope>NUCLEOTIDE SEQUENCE [LARGE SCALE GENOMIC DNA]</scope>
    <source>
        <strain evidence="6 7">TWF694</strain>
    </source>
</reference>
<evidence type="ECO:0000256" key="1">
    <source>
        <dbReference type="ARBA" id="ARBA00009275"/>
    </source>
</evidence>
<dbReference type="CDD" id="cd01310">
    <property type="entry name" value="TatD_DNAse"/>
    <property type="match status" value="1"/>
</dbReference>
<dbReference type="PANTHER" id="PTHR10060">
    <property type="entry name" value="TATD FAMILY DEOXYRIBONUCLEASE"/>
    <property type="match status" value="1"/>
</dbReference>
<evidence type="ECO:0000256" key="2">
    <source>
        <dbReference type="ARBA" id="ARBA00022722"/>
    </source>
</evidence>
<dbReference type="InterPro" id="IPR032466">
    <property type="entry name" value="Metal_Hydrolase"/>
</dbReference>
<dbReference type="Proteomes" id="UP001365542">
    <property type="component" value="Unassembled WGS sequence"/>
</dbReference>
<feature type="compositionally biased region" description="Low complexity" evidence="5">
    <location>
        <begin position="84"/>
        <end position="99"/>
    </location>
</feature>
<evidence type="ECO:0000256" key="4">
    <source>
        <dbReference type="ARBA" id="ARBA00022801"/>
    </source>
</evidence>
<comment type="caution">
    <text evidence="6">The sequence shown here is derived from an EMBL/GenBank/DDBJ whole genome shotgun (WGS) entry which is preliminary data.</text>
</comment>
<evidence type="ECO:0000313" key="6">
    <source>
        <dbReference type="EMBL" id="KAK6524269.1"/>
    </source>
</evidence>
<dbReference type="Gene3D" id="3.20.20.140">
    <property type="entry name" value="Metal-dependent hydrolases"/>
    <property type="match status" value="1"/>
</dbReference>
<keyword evidence="4" id="KW-0378">Hydrolase</keyword>
<dbReference type="InterPro" id="IPR018228">
    <property type="entry name" value="DNase_TatD-rel_CS"/>
</dbReference>
<keyword evidence="3" id="KW-0479">Metal-binding</keyword>
<dbReference type="PROSITE" id="PS01090">
    <property type="entry name" value="TATD_2"/>
    <property type="match status" value="1"/>
</dbReference>
<dbReference type="InterPro" id="IPR001130">
    <property type="entry name" value="TatD-like"/>
</dbReference>
<dbReference type="Pfam" id="PF01026">
    <property type="entry name" value="TatD_DNase"/>
    <property type="match status" value="1"/>
</dbReference>
<evidence type="ECO:0000256" key="3">
    <source>
        <dbReference type="ARBA" id="ARBA00022723"/>
    </source>
</evidence>
<comment type="similarity">
    <text evidence="1">Belongs to the metallo-dependent hydrolases superfamily. TatD-type hydrolase family.</text>
</comment>
<gene>
    <name evidence="6" type="ORF">TWF694_005924</name>
</gene>
<evidence type="ECO:0000313" key="7">
    <source>
        <dbReference type="Proteomes" id="UP001365542"/>
    </source>
</evidence>
<dbReference type="InterPro" id="IPR050891">
    <property type="entry name" value="TatD-type_Hydrolase"/>
</dbReference>
<evidence type="ECO:0000256" key="5">
    <source>
        <dbReference type="SAM" id="MobiDB-lite"/>
    </source>
</evidence>
<proteinExistence type="inferred from homology"/>
<dbReference type="PANTHER" id="PTHR10060:SF15">
    <property type="entry name" value="DEOXYRIBONUCLEASE TATDN1"/>
    <property type="match status" value="1"/>
</dbReference>
<dbReference type="GO" id="GO:0046872">
    <property type="term" value="F:metal ion binding"/>
    <property type="evidence" value="ECO:0007669"/>
    <property type="project" value="UniProtKB-KW"/>
</dbReference>
<keyword evidence="7" id="KW-1185">Reference proteome</keyword>
<feature type="region of interest" description="Disordered" evidence="5">
    <location>
        <begin position="84"/>
        <end position="117"/>
    </location>
</feature>
<accession>A0AAV9WTF3</accession>